<feature type="compositionally biased region" description="Basic and acidic residues" evidence="1">
    <location>
        <begin position="182"/>
        <end position="202"/>
    </location>
</feature>
<feature type="compositionally biased region" description="Basic residues" evidence="1">
    <location>
        <begin position="306"/>
        <end position="327"/>
    </location>
</feature>
<feature type="compositionally biased region" description="Low complexity" evidence="1">
    <location>
        <begin position="235"/>
        <end position="248"/>
    </location>
</feature>
<protein>
    <submittedName>
        <fullName evidence="2">SSS sodium solute transporter superfamily</fullName>
    </submittedName>
</protein>
<feature type="compositionally biased region" description="Basic residues" evidence="1">
    <location>
        <begin position="398"/>
        <end position="410"/>
    </location>
</feature>
<feature type="compositionally biased region" description="Low complexity" evidence="1">
    <location>
        <begin position="121"/>
        <end position="131"/>
    </location>
</feature>
<feature type="compositionally biased region" description="Basic residues" evidence="1">
    <location>
        <begin position="172"/>
        <end position="181"/>
    </location>
</feature>
<feature type="compositionally biased region" description="Basic and acidic residues" evidence="1">
    <location>
        <begin position="290"/>
        <end position="299"/>
    </location>
</feature>
<dbReference type="EMBL" id="CADCUS010000145">
    <property type="protein sequence ID" value="CAA9393029.1"/>
    <property type="molecule type" value="Genomic_DNA"/>
</dbReference>
<feature type="compositionally biased region" description="Basic residues" evidence="1">
    <location>
        <begin position="17"/>
        <end position="32"/>
    </location>
</feature>
<gene>
    <name evidence="2" type="ORF">AVDCRST_MAG66-981</name>
</gene>
<proteinExistence type="predicted"/>
<organism evidence="2">
    <name type="scientific">uncultured Pseudonocardia sp</name>
    <dbReference type="NCBI Taxonomy" id="211455"/>
    <lineage>
        <taxon>Bacteria</taxon>
        <taxon>Bacillati</taxon>
        <taxon>Actinomycetota</taxon>
        <taxon>Actinomycetes</taxon>
        <taxon>Pseudonocardiales</taxon>
        <taxon>Pseudonocardiaceae</taxon>
        <taxon>Pseudonocardia</taxon>
        <taxon>environmental samples</taxon>
    </lineage>
</organism>
<feature type="region of interest" description="Disordered" evidence="1">
    <location>
        <begin position="1"/>
        <end position="41"/>
    </location>
</feature>
<feature type="compositionally biased region" description="Basic residues" evidence="1">
    <location>
        <begin position="251"/>
        <end position="266"/>
    </location>
</feature>
<evidence type="ECO:0000256" key="1">
    <source>
        <dbReference type="SAM" id="MobiDB-lite"/>
    </source>
</evidence>
<feature type="region of interest" description="Disordered" evidence="1">
    <location>
        <begin position="497"/>
        <end position="539"/>
    </location>
</feature>
<feature type="compositionally biased region" description="Basic and acidic residues" evidence="1">
    <location>
        <begin position="210"/>
        <end position="221"/>
    </location>
</feature>
<reference evidence="2" key="1">
    <citation type="submission" date="2020-02" db="EMBL/GenBank/DDBJ databases">
        <authorList>
            <person name="Meier V. D."/>
        </authorList>
    </citation>
    <scope>NUCLEOTIDE SEQUENCE</scope>
    <source>
        <strain evidence="2">AVDCRST_MAG66</strain>
    </source>
</reference>
<feature type="compositionally biased region" description="Basic residues" evidence="1">
    <location>
        <begin position="337"/>
        <end position="359"/>
    </location>
</feature>
<feature type="compositionally biased region" description="Basic and acidic residues" evidence="1">
    <location>
        <begin position="1"/>
        <end position="14"/>
    </location>
</feature>
<feature type="non-terminal residue" evidence="2">
    <location>
        <position position="539"/>
    </location>
</feature>
<feature type="compositionally biased region" description="Low complexity" evidence="1">
    <location>
        <begin position="159"/>
        <end position="168"/>
    </location>
</feature>
<sequence length="539" mass="61201">DPRPRRGGRPDAARQRLAQHRHLRRVRGRHPGVRLPGQPHQPLRLGLLRRRPLVHRAAERRRDRGGLPVGRVVPRHRRRHRAERLRRLPLLHRLPRRLARRAAPRRGAPAQHRQVHDGRRAGVPHAAAPGARRGRHVHAGRVLLLPARPDGRRRRADRPAAADPQHQPARAERRHRRRRPPHDRVRAGGRHEGHHLRPDHQGRAAPRGRRRDDGVGARHEGLQPVGAARRRRRQQPGPRRGAAGPRPAVHQPRRLHLPRPRARARHGGPAAHPHALLHRADGQGGPPLRRVGDLADRRVLPVHAGARVRRGRPRRAGGHRRRARWRQLRGPAAGLPPRRRGAARHHLRGRVRHDPRRRRRADDHRVGLVRPRRLRQRDQGWEGVAGRRGAGGPDDRLRRRGRRDRRRHPGQRPQRGVPGGAGVRRRRLGQPADDPVLAVLAALQHHGRAVQHLRRAGLLRAAHRVLPGRVRAQGHRAERWLGGVPAGEPGHRVDPAVVPAGGRRHLPGWVAGRRPPPDRRDGGPLPHRGRLREGRRQPL</sequence>
<feature type="non-terminal residue" evidence="2">
    <location>
        <position position="1"/>
    </location>
</feature>
<feature type="region of interest" description="Disordered" evidence="1">
    <location>
        <begin position="97"/>
        <end position="427"/>
    </location>
</feature>
<name>A0A6J4NQL0_9PSEU</name>
<evidence type="ECO:0000313" key="2">
    <source>
        <dbReference type="EMBL" id="CAA9393029.1"/>
    </source>
</evidence>
<dbReference type="AlphaFoldDB" id="A0A6J4NQL0"/>
<accession>A0A6J4NQL0</accession>